<proteinExistence type="predicted"/>
<feature type="domain" description="PEP-utilising enzyme mobile" evidence="1">
    <location>
        <begin position="784"/>
        <end position="853"/>
    </location>
</feature>
<feature type="domain" description="Pyruvate phosphate dikinase AMP/ATP-binding" evidence="2">
    <location>
        <begin position="14"/>
        <end position="304"/>
    </location>
</feature>
<dbReference type="Gene3D" id="3.30.1490.20">
    <property type="entry name" value="ATP-grasp fold, A domain"/>
    <property type="match status" value="1"/>
</dbReference>
<dbReference type="Proteomes" id="UP000019591">
    <property type="component" value="Plasmid EAL2_808p"/>
</dbReference>
<reference evidence="3 4" key="1">
    <citation type="journal article" date="2014" name="Genome Announc.">
        <title>Complete Genome Sequence of Amino Acid-Utilizing Eubacterium acidaminophilum al-2 (DSM 3953).</title>
        <authorList>
            <person name="Poehlein A."/>
            <person name="Andreesen J.R."/>
            <person name="Daniel R."/>
        </authorList>
    </citation>
    <scope>NUCLEOTIDE SEQUENCE [LARGE SCALE GENOMIC DNA]</scope>
    <source>
        <strain evidence="3 4">DSM 3953</strain>
        <plasmid evidence="4">Plasmid EAL2_808p</plasmid>
    </source>
</reference>
<name>W8TIY2_PEPAC</name>
<dbReference type="PANTHER" id="PTHR43615">
    <property type="entry name" value="PHOSPHOENOLPYRUVATE SYNTHASE-RELATED"/>
    <property type="match status" value="1"/>
</dbReference>
<dbReference type="InterPro" id="IPR013815">
    <property type="entry name" value="ATP_grasp_subdomain_1"/>
</dbReference>
<dbReference type="InterPro" id="IPR051549">
    <property type="entry name" value="PEP_Utilizing_Enz"/>
</dbReference>
<dbReference type="SUPFAM" id="SSF52009">
    <property type="entry name" value="Phosphohistidine domain"/>
    <property type="match status" value="1"/>
</dbReference>
<dbReference type="Pfam" id="PF01326">
    <property type="entry name" value="PPDK_N"/>
    <property type="match status" value="1"/>
</dbReference>
<dbReference type="Gene3D" id="3.30.470.20">
    <property type="entry name" value="ATP-grasp fold, B domain"/>
    <property type="match status" value="1"/>
</dbReference>
<keyword evidence="4" id="KW-1185">Reference proteome</keyword>
<evidence type="ECO:0000313" key="4">
    <source>
        <dbReference type="Proteomes" id="UP000019591"/>
    </source>
</evidence>
<dbReference type="eggNOG" id="COG3848">
    <property type="taxonomic scope" value="Bacteria"/>
</dbReference>
<dbReference type="InterPro" id="IPR008279">
    <property type="entry name" value="PEP-util_enz_mobile_dom"/>
</dbReference>
<dbReference type="Gene3D" id="3.50.30.10">
    <property type="entry name" value="Phosphohistidine domain"/>
    <property type="match status" value="1"/>
</dbReference>
<dbReference type="Pfam" id="PF00391">
    <property type="entry name" value="PEP-utilizers"/>
    <property type="match status" value="1"/>
</dbReference>
<evidence type="ECO:0000259" key="1">
    <source>
        <dbReference type="Pfam" id="PF00391"/>
    </source>
</evidence>
<evidence type="ECO:0000259" key="2">
    <source>
        <dbReference type="Pfam" id="PF01326"/>
    </source>
</evidence>
<sequence length="859" mass="97006">MIVGLEDSEKNTLERVGSKALNLSKMKREGFMVPDGFTISSEAYKSYLDRNNLNSQIKAILDSESTDKSKSEQIKALFDVAKLPEEIKEKIMSALRSLGVQQVAVRSSSNAEDLPDMSFAGQYSSYLNVTKDNLLKKVIACWQSLWNERAMTYRKQFGLEEDLTHAVIVQEMVNSEVAGVLFTANPTNGIRSQYIINVSYGLGEAVVSGAVNPDQYIYSIEEQNLISSTIGTKEILYAYGNAGIEAHPVDSKRNMESSLSIEDIQRLVEVAQGIHAYFGKPQDIEFAINKGGEIFVLQSRDITALFPIDQFKQDGKLRAYMAASSVLLGMKEAFTPLGADIYGGMFPTVLEVMTATKKKIPGDFVTYTGARIFLDISYMLSNRFVGKSFGNAFSGSDLPLKRTMDQLLADHGKTFRHQGIRFKIPFGIFRYGLSMIGSMKGIKKLSAEEKYEAVRRLGEEFHREIVMQSMEKKILREILDYCDEIMMKAFILSQKQALYCVEAKNYAKIERKVKALFGNRFNLDILTYALPDCVTMELNLELNRLAKHFTEKDMPVDVNDERMKTMLRKFGHRGNLELDLGTERWRENPKFLIDRVKQYMKDRAYEKNISEITSKAKEADELIEEIYEAAKAKRGKRYAVRLKKMMQTYRTAAGMREYPKFNIVQGLDVARQMLLEVGVHMKNEGVLENENDIFYLHRDEILNACERKAQLDVKALINSAKDNYEKEMKRNCIPRFVLNTGETYYSGKVLSDKGNVLQGIPLSSGVYEGRIRIVTDPNDSNLLEGEVMVAESTNPAWTPLFMTAKALIMEYGGPLSHGGIVAREYGIPAVVGISMQNKLLRNGQLVRVNGNTGHVEILE</sequence>
<dbReference type="HOGENOM" id="CLU_005950_0_0_9"/>
<dbReference type="KEGG" id="eac:EAL2_808p02480"/>
<dbReference type="InterPro" id="IPR002192">
    <property type="entry name" value="PPDK_AMP/ATP-bd"/>
</dbReference>
<dbReference type="InterPro" id="IPR036637">
    <property type="entry name" value="Phosphohistidine_dom_sf"/>
</dbReference>
<keyword evidence="3" id="KW-0614">Plasmid</keyword>
<protein>
    <submittedName>
        <fullName evidence="3">ABC-2 family transporter protein Pps</fullName>
    </submittedName>
</protein>
<accession>W8TIY2</accession>
<evidence type="ECO:0000313" key="3">
    <source>
        <dbReference type="EMBL" id="AHM57753.1"/>
    </source>
</evidence>
<dbReference type="GO" id="GO:0005524">
    <property type="term" value="F:ATP binding"/>
    <property type="evidence" value="ECO:0007669"/>
    <property type="project" value="InterPro"/>
</dbReference>
<geneLocation type="plasmid" evidence="3 4">
    <name>EAL2_808p</name>
</geneLocation>
<dbReference type="AlphaFoldDB" id="W8TIY2"/>
<dbReference type="EMBL" id="CP007453">
    <property type="protein sequence ID" value="AHM57753.1"/>
    <property type="molecule type" value="Genomic_DNA"/>
</dbReference>
<gene>
    <name evidence="3" type="primary">pps</name>
    <name evidence="3" type="ORF">EAL2_808p02480</name>
</gene>
<dbReference type="GO" id="GO:0016301">
    <property type="term" value="F:kinase activity"/>
    <property type="evidence" value="ECO:0007669"/>
    <property type="project" value="InterPro"/>
</dbReference>
<dbReference type="PATRIC" id="fig|1286171.3.peg.2425"/>
<dbReference type="PANTHER" id="PTHR43615:SF1">
    <property type="entry name" value="PPDK_N DOMAIN-CONTAINING PROTEIN"/>
    <property type="match status" value="1"/>
</dbReference>
<dbReference type="OrthoDB" id="9765468at2"/>
<dbReference type="SUPFAM" id="SSF56059">
    <property type="entry name" value="Glutathione synthetase ATP-binding domain-like"/>
    <property type="match status" value="1"/>
</dbReference>
<dbReference type="eggNOG" id="COG0574">
    <property type="taxonomic scope" value="Bacteria"/>
</dbReference>
<organism evidence="3 4">
    <name type="scientific">Peptoclostridium acidaminophilum DSM 3953</name>
    <dbReference type="NCBI Taxonomy" id="1286171"/>
    <lineage>
        <taxon>Bacteria</taxon>
        <taxon>Bacillati</taxon>
        <taxon>Bacillota</taxon>
        <taxon>Clostridia</taxon>
        <taxon>Peptostreptococcales</taxon>
        <taxon>Peptoclostridiaceae</taxon>
        <taxon>Peptoclostridium</taxon>
    </lineage>
</organism>
<dbReference type="RefSeq" id="WP_025436632.1">
    <property type="nucleotide sequence ID" value="NZ_CP007453.1"/>
</dbReference>